<sequence>MWTTQLQLYLQNLYGKVIVLLAFILYIYPSHTTADGIFSYKEENDYDEQYMVAVLKTYDDGTLYIPRSYIEAIR</sequence>
<keyword evidence="1" id="KW-0812">Transmembrane</keyword>
<dbReference type="AlphaFoldDB" id="A0A8H3M7Q1"/>
<name>A0A8H3M7Q1_9GLOM</name>
<dbReference type="Proteomes" id="UP000615446">
    <property type="component" value="Unassembled WGS sequence"/>
</dbReference>
<accession>A0A8H3M7Q1</accession>
<reference evidence="2" key="1">
    <citation type="submission" date="2019-10" db="EMBL/GenBank/DDBJ databases">
        <title>Conservation and host-specific expression of non-tandemly repeated heterogenous ribosome RNA gene in arbuscular mycorrhizal fungi.</title>
        <authorList>
            <person name="Maeda T."/>
            <person name="Kobayashi Y."/>
            <person name="Nakagawa T."/>
            <person name="Ezawa T."/>
            <person name="Yamaguchi K."/>
            <person name="Bino T."/>
            <person name="Nishimoto Y."/>
            <person name="Shigenobu S."/>
            <person name="Kawaguchi M."/>
        </authorList>
    </citation>
    <scope>NUCLEOTIDE SEQUENCE</scope>
    <source>
        <strain evidence="2">HR1</strain>
    </source>
</reference>
<organism evidence="2 3">
    <name type="scientific">Rhizophagus clarus</name>
    <dbReference type="NCBI Taxonomy" id="94130"/>
    <lineage>
        <taxon>Eukaryota</taxon>
        <taxon>Fungi</taxon>
        <taxon>Fungi incertae sedis</taxon>
        <taxon>Mucoromycota</taxon>
        <taxon>Glomeromycotina</taxon>
        <taxon>Glomeromycetes</taxon>
        <taxon>Glomerales</taxon>
        <taxon>Glomeraceae</taxon>
        <taxon>Rhizophagus</taxon>
    </lineage>
</organism>
<keyword evidence="1" id="KW-0472">Membrane</keyword>
<keyword evidence="1" id="KW-1133">Transmembrane helix</keyword>
<dbReference type="EMBL" id="BLAL01000262">
    <property type="protein sequence ID" value="GES98008.1"/>
    <property type="molecule type" value="Genomic_DNA"/>
</dbReference>
<feature type="transmembrane region" description="Helical" evidence="1">
    <location>
        <begin position="6"/>
        <end position="28"/>
    </location>
</feature>
<evidence type="ECO:0000313" key="3">
    <source>
        <dbReference type="Proteomes" id="UP000615446"/>
    </source>
</evidence>
<comment type="caution">
    <text evidence="2">The sequence shown here is derived from an EMBL/GenBank/DDBJ whole genome shotgun (WGS) entry which is preliminary data.</text>
</comment>
<evidence type="ECO:0000313" key="2">
    <source>
        <dbReference type="EMBL" id="GES98008.1"/>
    </source>
</evidence>
<protein>
    <submittedName>
        <fullName evidence="2">Uncharacterized protein</fullName>
    </submittedName>
</protein>
<gene>
    <name evidence="2" type="ORF">RCL2_002457000</name>
</gene>
<evidence type="ECO:0000256" key="1">
    <source>
        <dbReference type="SAM" id="Phobius"/>
    </source>
</evidence>
<proteinExistence type="predicted"/>